<comment type="caution">
    <text evidence="2">The sequence shown here is derived from an EMBL/GenBank/DDBJ whole genome shotgun (WGS) entry which is preliminary data.</text>
</comment>
<protein>
    <submittedName>
        <fullName evidence="2">Uncharacterized protein</fullName>
    </submittedName>
</protein>
<evidence type="ECO:0000313" key="2">
    <source>
        <dbReference type="EMBL" id="GFU06742.1"/>
    </source>
</evidence>
<evidence type="ECO:0000256" key="1">
    <source>
        <dbReference type="SAM" id="MobiDB-lite"/>
    </source>
</evidence>
<name>A0A8X6Q4W5_NEPPI</name>
<gene>
    <name evidence="2" type="ORF">NPIL_605261</name>
</gene>
<feature type="region of interest" description="Disordered" evidence="1">
    <location>
        <begin position="86"/>
        <end position="114"/>
    </location>
</feature>
<proteinExistence type="predicted"/>
<sequence>MSIKRGSGKGVEGQFTVTRFRIDAVQEGKRRGAKDRTFLSRDAIEMLRNKTTVLINVCSSPSKQESVTAQSPVHFNDSVRVRARTDRNLCPRVATPARATAGRTRADRKEKKIT</sequence>
<feature type="compositionally biased region" description="Low complexity" evidence="1">
    <location>
        <begin position="92"/>
        <end position="103"/>
    </location>
</feature>
<feature type="compositionally biased region" description="Basic and acidic residues" evidence="1">
    <location>
        <begin position="104"/>
        <end position="114"/>
    </location>
</feature>
<keyword evidence="3" id="KW-1185">Reference proteome</keyword>
<organism evidence="2 3">
    <name type="scientific">Nephila pilipes</name>
    <name type="common">Giant wood spider</name>
    <name type="synonym">Nephila maculata</name>
    <dbReference type="NCBI Taxonomy" id="299642"/>
    <lineage>
        <taxon>Eukaryota</taxon>
        <taxon>Metazoa</taxon>
        <taxon>Ecdysozoa</taxon>
        <taxon>Arthropoda</taxon>
        <taxon>Chelicerata</taxon>
        <taxon>Arachnida</taxon>
        <taxon>Araneae</taxon>
        <taxon>Araneomorphae</taxon>
        <taxon>Entelegynae</taxon>
        <taxon>Araneoidea</taxon>
        <taxon>Nephilidae</taxon>
        <taxon>Nephila</taxon>
    </lineage>
</organism>
<dbReference type="Proteomes" id="UP000887013">
    <property type="component" value="Unassembled WGS sequence"/>
</dbReference>
<accession>A0A8X6Q4W5</accession>
<dbReference type="EMBL" id="BMAW01077518">
    <property type="protein sequence ID" value="GFU06742.1"/>
    <property type="molecule type" value="Genomic_DNA"/>
</dbReference>
<dbReference type="AlphaFoldDB" id="A0A8X6Q4W5"/>
<reference evidence="2" key="1">
    <citation type="submission" date="2020-08" db="EMBL/GenBank/DDBJ databases">
        <title>Multicomponent nature underlies the extraordinary mechanical properties of spider dragline silk.</title>
        <authorList>
            <person name="Kono N."/>
            <person name="Nakamura H."/>
            <person name="Mori M."/>
            <person name="Yoshida Y."/>
            <person name="Ohtoshi R."/>
            <person name="Malay A.D."/>
            <person name="Moran D.A.P."/>
            <person name="Tomita M."/>
            <person name="Numata K."/>
            <person name="Arakawa K."/>
        </authorList>
    </citation>
    <scope>NUCLEOTIDE SEQUENCE</scope>
</reference>
<evidence type="ECO:0000313" key="3">
    <source>
        <dbReference type="Proteomes" id="UP000887013"/>
    </source>
</evidence>